<evidence type="ECO:0000313" key="3">
    <source>
        <dbReference type="Proteomes" id="UP000474567"/>
    </source>
</evidence>
<keyword evidence="3" id="KW-1185">Reference proteome</keyword>
<evidence type="ECO:0000313" key="2">
    <source>
        <dbReference type="EMBL" id="CAA9199288.1"/>
    </source>
</evidence>
<evidence type="ECO:0000256" key="1">
    <source>
        <dbReference type="SAM" id="MobiDB-lite"/>
    </source>
</evidence>
<comment type="caution">
    <text evidence="2">The sequence shown here is derived from an EMBL/GenBank/DDBJ whole genome shotgun (WGS) entry which is preliminary data.</text>
</comment>
<protein>
    <recommendedName>
        <fullName evidence="4">Bacteriocin-type signal sequence</fullName>
    </recommendedName>
</protein>
<feature type="compositionally biased region" description="Polar residues" evidence="1">
    <location>
        <begin position="38"/>
        <end position="47"/>
    </location>
</feature>
<reference evidence="2 3" key="1">
    <citation type="submission" date="2020-02" db="EMBL/GenBank/DDBJ databases">
        <authorList>
            <person name="Criscuolo A."/>
        </authorList>
    </citation>
    <scope>NUCLEOTIDE SEQUENCE [LARGE SCALE GENOMIC DNA]</scope>
    <source>
        <strain evidence="2">CECT7796</strain>
    </source>
</reference>
<name>A0ABM8KJP4_9FLAO</name>
<dbReference type="InterPro" id="IPR010133">
    <property type="entry name" value="Bacteriocin_signal_seq"/>
</dbReference>
<dbReference type="Proteomes" id="UP000474567">
    <property type="component" value="Unassembled WGS sequence"/>
</dbReference>
<gene>
    <name evidence="2" type="ORF">FLACOL7796_02655</name>
</gene>
<dbReference type="RefSeq" id="WP_173966599.1">
    <property type="nucleotide sequence ID" value="NZ_CADCST010000086.1"/>
</dbReference>
<evidence type="ECO:0008006" key="4">
    <source>
        <dbReference type="Google" id="ProtNLM"/>
    </source>
</evidence>
<sequence>MKNKETKAASSEKTTKLKSLKPLSKKQLETIVGGPETSRGTTTGVNG</sequence>
<accession>A0ABM8KJP4</accession>
<proteinExistence type="predicted"/>
<dbReference type="EMBL" id="CADCST010000086">
    <property type="protein sequence ID" value="CAA9199288.1"/>
    <property type="molecule type" value="Genomic_DNA"/>
</dbReference>
<dbReference type="NCBIfam" id="TIGR01847">
    <property type="entry name" value="bacteriocin_sig"/>
    <property type="match status" value="1"/>
</dbReference>
<feature type="region of interest" description="Disordered" evidence="1">
    <location>
        <begin position="1"/>
        <end position="47"/>
    </location>
</feature>
<organism evidence="2 3">
    <name type="scientific">Flavobacterium collinsii</name>
    <dbReference type="NCBI Taxonomy" id="1114861"/>
    <lineage>
        <taxon>Bacteria</taxon>
        <taxon>Pseudomonadati</taxon>
        <taxon>Bacteroidota</taxon>
        <taxon>Flavobacteriia</taxon>
        <taxon>Flavobacteriales</taxon>
        <taxon>Flavobacteriaceae</taxon>
        <taxon>Flavobacterium</taxon>
    </lineage>
</organism>